<accession>A0A4R5TPM5</accession>
<dbReference type="InterPro" id="IPR005135">
    <property type="entry name" value="Endo/exonuclease/phosphatase"/>
</dbReference>
<protein>
    <submittedName>
        <fullName evidence="3">ExeM/NucH family extracellular endonuclease</fullName>
    </submittedName>
</protein>
<dbReference type="Gene3D" id="3.60.10.10">
    <property type="entry name" value="Endonuclease/exonuclease/phosphatase"/>
    <property type="match status" value="1"/>
</dbReference>
<dbReference type="InterPro" id="IPR047971">
    <property type="entry name" value="ExeM-like"/>
</dbReference>
<evidence type="ECO:0000313" key="4">
    <source>
        <dbReference type="Proteomes" id="UP000294796"/>
    </source>
</evidence>
<evidence type="ECO:0000259" key="2">
    <source>
        <dbReference type="Pfam" id="PF03372"/>
    </source>
</evidence>
<keyword evidence="3" id="KW-0378">Hydrolase</keyword>
<organism evidence="3 4">
    <name type="scientific">Luteimonas aestuarii</name>
    <dbReference type="NCBI Taxonomy" id="453837"/>
    <lineage>
        <taxon>Bacteria</taxon>
        <taxon>Pseudomonadati</taxon>
        <taxon>Pseudomonadota</taxon>
        <taxon>Gammaproteobacteria</taxon>
        <taxon>Lysobacterales</taxon>
        <taxon>Lysobacteraceae</taxon>
        <taxon>Luteimonas</taxon>
    </lineage>
</organism>
<dbReference type="SUPFAM" id="SSF56219">
    <property type="entry name" value="DNase I-like"/>
    <property type="match status" value="1"/>
</dbReference>
<evidence type="ECO:0000313" key="3">
    <source>
        <dbReference type="EMBL" id="TDK23101.1"/>
    </source>
</evidence>
<name>A0A4R5TPM5_9GAMM</name>
<dbReference type="EMBL" id="SMTF01000010">
    <property type="protein sequence ID" value="TDK23101.1"/>
    <property type="molecule type" value="Genomic_DNA"/>
</dbReference>
<dbReference type="InterPro" id="IPR036691">
    <property type="entry name" value="Endo/exonu/phosph_ase_sf"/>
</dbReference>
<dbReference type="Proteomes" id="UP000294796">
    <property type="component" value="Unassembled WGS sequence"/>
</dbReference>
<dbReference type="GO" id="GO:0004519">
    <property type="term" value="F:endonuclease activity"/>
    <property type="evidence" value="ECO:0007669"/>
    <property type="project" value="UniProtKB-KW"/>
</dbReference>
<dbReference type="AlphaFoldDB" id="A0A4R5TPM5"/>
<sequence>MRAPRTPPPGGVCICAAPCTTERLMHRFSWMALAAAIGLMLTGCRSLGVDATSAAPDPAWVMSIGAVQGTGATSLHLGQAVTVEGVVTADMREGLGGWFVQDAGDGDPATSDGLFIAADGASIHARGEAGPLLAGDRVRAFGTVAELHAEGQSTRGTLTSLSNATLTVVAREARLPGAVAITTAPDDWERYEGMRVRIDAPLTISGHHDLARRGTLVASFDGRLHVPTEIAPPGDAARAVMADNARRRLLIDDGSDAERPETLWYLDGQPPPRSGSTITLAEGIVDQRHGQYRLQATAPLRIASAPRPEPPRVGGDTRIAAFNLENLFNGDGRGGGFPTARGARTLAEYEAQLARLVATIHALDPDIAALMELENDGFDRHSSIAQLVDALNAAGADWRYVDAGQGPGDDAIRVGLLYRAGHVRPVGRAATLEDGPFGPRSRAPLAQAFRRGDGPAFVVVANHFKSKGCSEAEGAERDQGDGQACWNALRTDSAQRLMAWLGTNPTGSGSDLVAIVGDLNAYAMEDPVQAFIAAGWVDAFLPAHGPAPHSYVFDGQAGRLDHALLSPALAARLVGAAKWHSNADEPQNVGYRGANGSDRPASPWRSSDHDSLVTGFRLATP</sequence>
<reference evidence="3 4" key="1">
    <citation type="submission" date="2019-03" db="EMBL/GenBank/DDBJ databases">
        <title>Luteimonas zhaokaii sp.nov., isolated from the rectal contents of Plateau pika in Yushu, Qinghai Province, China.</title>
        <authorList>
            <person name="Zhang G."/>
        </authorList>
    </citation>
    <scope>NUCLEOTIDE SEQUENCE [LARGE SCALE GENOMIC DNA]</scope>
    <source>
        <strain evidence="3 4">B9</strain>
    </source>
</reference>
<dbReference type="CDD" id="cd04486">
    <property type="entry name" value="YhcR_OBF_like"/>
    <property type="match status" value="1"/>
</dbReference>
<evidence type="ECO:0000256" key="1">
    <source>
        <dbReference type="SAM" id="MobiDB-lite"/>
    </source>
</evidence>
<dbReference type="Pfam" id="PF03372">
    <property type="entry name" value="Exo_endo_phos"/>
    <property type="match status" value="1"/>
</dbReference>
<dbReference type="PANTHER" id="PTHR42834">
    <property type="entry name" value="ENDONUCLEASE/EXONUCLEASE/PHOSPHATASE FAMILY PROTEIN (AFU_ORTHOLOGUE AFUA_3G09210)"/>
    <property type="match status" value="1"/>
</dbReference>
<gene>
    <name evidence="3" type="ORF">E2F46_12095</name>
</gene>
<keyword evidence="4" id="KW-1185">Reference proteome</keyword>
<dbReference type="CDD" id="cd10283">
    <property type="entry name" value="MnuA_DNase1-like"/>
    <property type="match status" value="1"/>
</dbReference>
<comment type="caution">
    <text evidence="3">The sequence shown here is derived from an EMBL/GenBank/DDBJ whole genome shotgun (WGS) entry which is preliminary data.</text>
</comment>
<keyword evidence="3" id="KW-0540">Nuclease</keyword>
<proteinExistence type="predicted"/>
<feature type="domain" description="Endonuclease/exonuclease/phosphatase" evidence="2">
    <location>
        <begin position="343"/>
        <end position="609"/>
    </location>
</feature>
<dbReference type="OrthoDB" id="9800417at2"/>
<feature type="region of interest" description="Disordered" evidence="1">
    <location>
        <begin position="584"/>
        <end position="610"/>
    </location>
</feature>
<dbReference type="NCBIfam" id="NF033681">
    <property type="entry name" value="ExeM_NucH_DNase"/>
    <property type="match status" value="1"/>
</dbReference>
<dbReference type="PANTHER" id="PTHR42834:SF1">
    <property type="entry name" value="ENDONUCLEASE_EXONUCLEASE_PHOSPHATASE FAMILY PROTEIN (AFU_ORTHOLOGUE AFUA_3G09210)"/>
    <property type="match status" value="1"/>
</dbReference>
<keyword evidence="3" id="KW-0255">Endonuclease</keyword>